<evidence type="ECO:0000259" key="2">
    <source>
        <dbReference type="Pfam" id="PF24925"/>
    </source>
</evidence>
<name>A0A9J5YG16_SOLCO</name>
<organism evidence="3 4">
    <name type="scientific">Solanum commersonii</name>
    <name type="common">Commerson's wild potato</name>
    <name type="synonym">Commerson's nightshade</name>
    <dbReference type="NCBI Taxonomy" id="4109"/>
    <lineage>
        <taxon>Eukaryota</taxon>
        <taxon>Viridiplantae</taxon>
        <taxon>Streptophyta</taxon>
        <taxon>Embryophyta</taxon>
        <taxon>Tracheophyta</taxon>
        <taxon>Spermatophyta</taxon>
        <taxon>Magnoliopsida</taxon>
        <taxon>eudicotyledons</taxon>
        <taxon>Gunneridae</taxon>
        <taxon>Pentapetalae</taxon>
        <taxon>asterids</taxon>
        <taxon>lamiids</taxon>
        <taxon>Solanales</taxon>
        <taxon>Solanaceae</taxon>
        <taxon>Solanoideae</taxon>
        <taxon>Solaneae</taxon>
        <taxon>Solanum</taxon>
    </lineage>
</organism>
<accession>A0A9J5YG16</accession>
<keyword evidence="4" id="KW-1185">Reference proteome</keyword>
<gene>
    <name evidence="3" type="ORF">H5410_030580</name>
</gene>
<dbReference type="Proteomes" id="UP000824120">
    <property type="component" value="Chromosome 6"/>
</dbReference>
<dbReference type="EMBL" id="JACXVP010000006">
    <property type="protein sequence ID" value="KAG5599210.1"/>
    <property type="molecule type" value="Genomic_DNA"/>
</dbReference>
<feature type="region of interest" description="Disordered" evidence="1">
    <location>
        <begin position="27"/>
        <end position="56"/>
    </location>
</feature>
<proteinExistence type="predicted"/>
<dbReference type="Pfam" id="PF24925">
    <property type="entry name" value="DUF7746"/>
    <property type="match status" value="1"/>
</dbReference>
<comment type="caution">
    <text evidence="3">The sequence shown here is derived from an EMBL/GenBank/DDBJ whole genome shotgun (WGS) entry which is preliminary data.</text>
</comment>
<feature type="domain" description="DUF7746" evidence="2">
    <location>
        <begin position="114"/>
        <end position="168"/>
    </location>
</feature>
<evidence type="ECO:0000256" key="1">
    <source>
        <dbReference type="SAM" id="MobiDB-lite"/>
    </source>
</evidence>
<evidence type="ECO:0000313" key="4">
    <source>
        <dbReference type="Proteomes" id="UP000824120"/>
    </source>
</evidence>
<dbReference type="OrthoDB" id="1735266at2759"/>
<feature type="compositionally biased region" description="Basic and acidic residues" evidence="1">
    <location>
        <begin position="46"/>
        <end position="56"/>
    </location>
</feature>
<reference evidence="3 4" key="1">
    <citation type="submission" date="2020-09" db="EMBL/GenBank/DDBJ databases">
        <title>De no assembly of potato wild relative species, Solanum commersonii.</title>
        <authorList>
            <person name="Cho K."/>
        </authorList>
    </citation>
    <scope>NUCLEOTIDE SEQUENCE [LARGE SCALE GENOMIC DNA]</scope>
    <source>
        <strain evidence="3">LZ3.2</strain>
        <tissue evidence="3">Leaf</tissue>
    </source>
</reference>
<dbReference type="AlphaFoldDB" id="A0A9J5YG16"/>
<evidence type="ECO:0000313" key="3">
    <source>
        <dbReference type="EMBL" id="KAG5599210.1"/>
    </source>
</evidence>
<dbReference type="InterPro" id="IPR056648">
    <property type="entry name" value="DUF7746"/>
</dbReference>
<sequence>MINSYLEEVKRNLLLSITQYEKSDTFMRNEKSDDVEEDIQEAQPSESEKPTSEDTMRKAEDFLQQLKEKDGLGYPRKNRSYTTKPSMNTYYYPCPTPQYVPIEECDWNWTNTSYSGSKIYEWNLDGLTDRKLTICVHRMLMYATIYKSVTNIDRTIFKMIVAGFTGQL</sequence>
<protein>
    <recommendedName>
        <fullName evidence="2">DUF7746 domain-containing protein</fullName>
    </recommendedName>
</protein>